<proteinExistence type="predicted"/>
<dbReference type="EMBL" id="UZAK01003077">
    <property type="protein sequence ID" value="VDO78043.1"/>
    <property type="molecule type" value="Genomic_DNA"/>
</dbReference>
<keyword evidence="2" id="KW-1185">Reference proteome</keyword>
<sequence length="170" mass="19589">MVDQSRIERTSQSLKFKNRWVEHFEELLNRPTPLNPPNIKAAPTDLSIDVTPPTIEEIRMVIRQIKNGKAAGSENIPAEALKSDIEVTAMMLYILIRKIWGEEQVLTDWKERHLTKMSTKGDLSTCENYIGITLLSVPGKVFNRVLLNRMNDTSRAQLRDQQDGFRKERL</sequence>
<evidence type="ECO:0000313" key="2">
    <source>
        <dbReference type="Proteomes" id="UP000279833"/>
    </source>
</evidence>
<dbReference type="AlphaFoldDB" id="A0A183JJR9"/>
<protein>
    <submittedName>
        <fullName evidence="3">Reverse transcriptase domain-containing protein</fullName>
    </submittedName>
</protein>
<reference evidence="3" key="1">
    <citation type="submission" date="2016-06" db="UniProtKB">
        <authorList>
            <consortium name="WormBaseParasite"/>
        </authorList>
    </citation>
    <scope>IDENTIFICATION</scope>
</reference>
<name>A0A183JJR9_9TREM</name>
<evidence type="ECO:0000313" key="3">
    <source>
        <dbReference type="WBParaSite" id="SCUD_0000294601-mRNA-1"/>
    </source>
</evidence>
<dbReference type="Proteomes" id="UP000279833">
    <property type="component" value="Unassembled WGS sequence"/>
</dbReference>
<evidence type="ECO:0000313" key="1">
    <source>
        <dbReference type="EMBL" id="VDO78043.1"/>
    </source>
</evidence>
<accession>A0A183JJR9</accession>
<organism evidence="3">
    <name type="scientific">Schistosoma curassoni</name>
    <dbReference type="NCBI Taxonomy" id="6186"/>
    <lineage>
        <taxon>Eukaryota</taxon>
        <taxon>Metazoa</taxon>
        <taxon>Spiralia</taxon>
        <taxon>Lophotrochozoa</taxon>
        <taxon>Platyhelminthes</taxon>
        <taxon>Trematoda</taxon>
        <taxon>Digenea</taxon>
        <taxon>Strigeidida</taxon>
        <taxon>Schistosomatoidea</taxon>
        <taxon>Schistosomatidae</taxon>
        <taxon>Schistosoma</taxon>
    </lineage>
</organism>
<reference evidence="1 2" key="2">
    <citation type="submission" date="2018-11" db="EMBL/GenBank/DDBJ databases">
        <authorList>
            <consortium name="Pathogen Informatics"/>
        </authorList>
    </citation>
    <scope>NUCLEOTIDE SEQUENCE [LARGE SCALE GENOMIC DNA]</scope>
    <source>
        <strain evidence="1">Dakar</strain>
        <strain evidence="2">Dakar, Senegal</strain>
    </source>
</reference>
<dbReference type="PANTHER" id="PTHR19446">
    <property type="entry name" value="REVERSE TRANSCRIPTASES"/>
    <property type="match status" value="1"/>
</dbReference>
<gene>
    <name evidence="1" type="ORF">SCUD_LOCUS2947</name>
</gene>
<dbReference type="WBParaSite" id="SCUD_0000294601-mRNA-1">
    <property type="protein sequence ID" value="SCUD_0000294601-mRNA-1"/>
    <property type="gene ID" value="SCUD_0000294601"/>
</dbReference>